<comment type="caution">
    <text evidence="4">The sequence shown here is derived from an EMBL/GenBank/DDBJ whole genome shotgun (WGS) entry which is preliminary data.</text>
</comment>
<keyword evidence="1 4" id="KW-0808">Transferase</keyword>
<dbReference type="PANTHER" id="PTHR43877">
    <property type="entry name" value="AMINOALKYLPHOSPHONATE N-ACETYLTRANSFERASE-RELATED-RELATED"/>
    <property type="match status" value="1"/>
</dbReference>
<evidence type="ECO:0000256" key="2">
    <source>
        <dbReference type="ARBA" id="ARBA00023315"/>
    </source>
</evidence>
<dbReference type="AlphaFoldDB" id="A0A4S8P4X3"/>
<proteinExistence type="predicted"/>
<dbReference type="GO" id="GO:0016747">
    <property type="term" value="F:acyltransferase activity, transferring groups other than amino-acyl groups"/>
    <property type="evidence" value="ECO:0007669"/>
    <property type="project" value="InterPro"/>
</dbReference>
<accession>A0A4S8P4X3</accession>
<name>A0A4S8P4X3_9HYPH</name>
<evidence type="ECO:0000256" key="1">
    <source>
        <dbReference type="ARBA" id="ARBA00022679"/>
    </source>
</evidence>
<dbReference type="Proteomes" id="UP000308828">
    <property type="component" value="Unassembled WGS sequence"/>
</dbReference>
<dbReference type="InterPro" id="IPR050832">
    <property type="entry name" value="Bact_Acetyltransf"/>
</dbReference>
<sequence>MKPDSSDQRQLFVRLADRADLPGLLPLYRDLNPDDVELSVDAAETHLDALGRIPGSAVHVGVLDQTIVSTCTLIVLPNLTRGGQPYALIENVVTGSQHRGRGYGRATLQHAVSAAWDHGCYKVMLLTGSTKTETLGVYRSAGFEQNKTGFQIRRIAPRIG</sequence>
<evidence type="ECO:0000313" key="4">
    <source>
        <dbReference type="EMBL" id="THV25167.1"/>
    </source>
</evidence>
<reference evidence="4 5" key="1">
    <citation type="submission" date="2019-04" db="EMBL/GenBank/DDBJ databases">
        <title>Genome sequence of strain shin9-1.</title>
        <authorList>
            <person name="Gao J."/>
            <person name="Sun J."/>
        </authorList>
    </citation>
    <scope>NUCLEOTIDE SEQUENCE [LARGE SCALE GENOMIC DNA]</scope>
    <source>
        <strain evidence="5">shin9-1</strain>
    </source>
</reference>
<dbReference type="EMBL" id="STGV01000001">
    <property type="protein sequence ID" value="THV25167.1"/>
    <property type="molecule type" value="Genomic_DNA"/>
</dbReference>
<evidence type="ECO:0000259" key="3">
    <source>
        <dbReference type="PROSITE" id="PS51186"/>
    </source>
</evidence>
<dbReference type="Gene3D" id="3.40.630.30">
    <property type="match status" value="1"/>
</dbReference>
<dbReference type="CDD" id="cd04301">
    <property type="entry name" value="NAT_SF"/>
    <property type="match status" value="1"/>
</dbReference>
<gene>
    <name evidence="4" type="ORF">FAA97_02890</name>
</gene>
<organism evidence="4 5">
    <name type="scientific">Peteryoungia ipomoeae</name>
    <dbReference type="NCBI Taxonomy" id="1210932"/>
    <lineage>
        <taxon>Bacteria</taxon>
        <taxon>Pseudomonadati</taxon>
        <taxon>Pseudomonadota</taxon>
        <taxon>Alphaproteobacteria</taxon>
        <taxon>Hyphomicrobiales</taxon>
        <taxon>Rhizobiaceae</taxon>
        <taxon>Peteryoungia</taxon>
    </lineage>
</organism>
<dbReference type="InterPro" id="IPR000182">
    <property type="entry name" value="GNAT_dom"/>
</dbReference>
<dbReference type="InterPro" id="IPR016181">
    <property type="entry name" value="Acyl_CoA_acyltransferase"/>
</dbReference>
<keyword evidence="5" id="KW-1185">Reference proteome</keyword>
<dbReference type="OrthoDB" id="7595389at2"/>
<dbReference type="SUPFAM" id="SSF55729">
    <property type="entry name" value="Acyl-CoA N-acyltransferases (Nat)"/>
    <property type="match status" value="1"/>
</dbReference>
<dbReference type="PANTHER" id="PTHR43877:SF2">
    <property type="entry name" value="AMINOALKYLPHOSPHONATE N-ACETYLTRANSFERASE-RELATED"/>
    <property type="match status" value="1"/>
</dbReference>
<feature type="domain" description="N-acetyltransferase" evidence="3">
    <location>
        <begin position="11"/>
        <end position="160"/>
    </location>
</feature>
<dbReference type="PROSITE" id="PS51186">
    <property type="entry name" value="GNAT"/>
    <property type="match status" value="1"/>
</dbReference>
<dbReference type="Pfam" id="PF00583">
    <property type="entry name" value="Acetyltransf_1"/>
    <property type="match status" value="1"/>
</dbReference>
<dbReference type="RefSeq" id="WP_136597015.1">
    <property type="nucleotide sequence ID" value="NZ_STGV01000001.1"/>
</dbReference>
<keyword evidence="2" id="KW-0012">Acyltransferase</keyword>
<evidence type="ECO:0000313" key="5">
    <source>
        <dbReference type="Proteomes" id="UP000308828"/>
    </source>
</evidence>
<protein>
    <submittedName>
        <fullName evidence="4">GNAT family N-acetyltransferase</fullName>
    </submittedName>
</protein>